<sequence>MMSSTFRAAARAPISTRTFARSFSSTRPSQLARMTVVGRLGVAPEEVTVSGDRTLVRYVVGTNYGKGEEKKTSWFRVASFVQGAQKDFLMSVPKGSLLYVDADARMETYTDNEGNKKSNLSLVARNFEVLSRARTEELDANDEGLVQEASG</sequence>
<dbReference type="AlphaFoldDB" id="A0A6S6VSK8"/>
<reference evidence="1" key="1">
    <citation type="submission" date="2021-02" db="EMBL/GenBank/DDBJ databases">
        <authorList>
            <person name="Syme A R."/>
            <person name="Syme A R."/>
            <person name="Moolhuijzen P."/>
        </authorList>
    </citation>
    <scope>NUCLEOTIDE SEQUENCE</scope>
    <source>
        <strain evidence="1">W1-1</strain>
    </source>
</reference>
<dbReference type="InterPro" id="IPR000424">
    <property type="entry name" value="Primosome_PriB/ssb"/>
</dbReference>
<dbReference type="InterPro" id="IPR012340">
    <property type="entry name" value="NA-bd_OB-fold"/>
</dbReference>
<dbReference type="Proteomes" id="UP000472372">
    <property type="component" value="Chromosome 2"/>
</dbReference>
<dbReference type="EMBL" id="HG992978">
    <property type="protein sequence ID" value="CAE7009419.1"/>
    <property type="molecule type" value="Genomic_DNA"/>
</dbReference>
<dbReference type="GO" id="GO:0003697">
    <property type="term" value="F:single-stranded DNA binding"/>
    <property type="evidence" value="ECO:0007669"/>
    <property type="project" value="InterPro"/>
</dbReference>
<dbReference type="PROSITE" id="PS50935">
    <property type="entry name" value="SSB"/>
    <property type="match status" value="1"/>
</dbReference>
<evidence type="ECO:0000313" key="1">
    <source>
        <dbReference type="EMBL" id="CAE7009419.1"/>
    </source>
</evidence>
<organism evidence="1 2">
    <name type="scientific">Pyrenophora teres f. teres</name>
    <dbReference type="NCBI Taxonomy" id="97479"/>
    <lineage>
        <taxon>Eukaryota</taxon>
        <taxon>Fungi</taxon>
        <taxon>Dikarya</taxon>
        <taxon>Ascomycota</taxon>
        <taxon>Pezizomycotina</taxon>
        <taxon>Dothideomycetes</taxon>
        <taxon>Pleosporomycetidae</taxon>
        <taxon>Pleosporales</taxon>
        <taxon>Pleosporineae</taxon>
        <taxon>Pleosporaceae</taxon>
        <taxon>Pyrenophora</taxon>
    </lineage>
</organism>
<gene>
    <name evidence="1" type="ORF">PTTW11_01833</name>
</gene>
<dbReference type="Gene3D" id="2.40.50.140">
    <property type="entry name" value="Nucleic acid-binding proteins"/>
    <property type="match status" value="1"/>
</dbReference>
<name>A0A6S6VSK8_9PLEO</name>
<dbReference type="Pfam" id="PF00436">
    <property type="entry name" value="SSB"/>
    <property type="match status" value="1"/>
</dbReference>
<dbReference type="SUPFAM" id="SSF50249">
    <property type="entry name" value="Nucleic acid-binding proteins"/>
    <property type="match status" value="1"/>
</dbReference>
<accession>A0A6S6VSK8</accession>
<protein>
    <submittedName>
        <fullName evidence="1">Ssb</fullName>
    </submittedName>
</protein>
<proteinExistence type="predicted"/>
<evidence type="ECO:0000313" key="2">
    <source>
        <dbReference type="Proteomes" id="UP000472372"/>
    </source>
</evidence>
<dbReference type="CDD" id="cd04496">
    <property type="entry name" value="SSB_OBF"/>
    <property type="match status" value="1"/>
</dbReference>